<protein>
    <submittedName>
        <fullName evidence="1">Uncharacterized protein</fullName>
    </submittedName>
</protein>
<reference evidence="1" key="1">
    <citation type="submission" date="2019-08" db="EMBL/GenBank/DDBJ databases">
        <authorList>
            <person name="Kucharzyk K."/>
            <person name="Murdoch R.W."/>
            <person name="Higgins S."/>
            <person name="Loffler F."/>
        </authorList>
    </citation>
    <scope>NUCLEOTIDE SEQUENCE</scope>
</reference>
<accession>A0A645D4J4</accession>
<comment type="caution">
    <text evidence="1">The sequence shown here is derived from an EMBL/GenBank/DDBJ whole genome shotgun (WGS) entry which is preliminary data.</text>
</comment>
<sequence>MYLIGIVESFSSEMQGHIQIEFVSLSVVVVHIPCNAYPTDPLAVNNIDIFVYVFKTFVRFFTGLRPEIWNIKHTDGHLR</sequence>
<organism evidence="1">
    <name type="scientific">bioreactor metagenome</name>
    <dbReference type="NCBI Taxonomy" id="1076179"/>
    <lineage>
        <taxon>unclassified sequences</taxon>
        <taxon>metagenomes</taxon>
        <taxon>ecological metagenomes</taxon>
    </lineage>
</organism>
<dbReference type="AlphaFoldDB" id="A0A645D4J4"/>
<gene>
    <name evidence="1" type="ORF">SDC9_131315</name>
</gene>
<name>A0A645D4J4_9ZZZZ</name>
<dbReference type="EMBL" id="VSSQ01032842">
    <property type="protein sequence ID" value="MPM84244.1"/>
    <property type="molecule type" value="Genomic_DNA"/>
</dbReference>
<evidence type="ECO:0000313" key="1">
    <source>
        <dbReference type="EMBL" id="MPM84244.1"/>
    </source>
</evidence>
<proteinExistence type="predicted"/>